<evidence type="ECO:0000259" key="3">
    <source>
        <dbReference type="Pfam" id="PF00122"/>
    </source>
</evidence>
<protein>
    <recommendedName>
        <fullName evidence="3">P-type ATPase A domain-containing protein</fullName>
    </recommendedName>
</protein>
<comment type="caution">
    <text evidence="4">The sequence shown here is derived from an EMBL/GenBank/DDBJ whole genome shotgun (WGS) entry which is preliminary data.</text>
</comment>
<sequence>MERSPHTYVKYDWWYNGGSIIVAGFLVVIVSAVSNFKQNRQFERLSNIGDQILADGLFLEGYSRKVEESSMTGESDHVEIDDEKNPFLMSGTKVTDGYYGVMVVTSVGLFEPADVGIVVVAVTIVAVAIPEGLPLAVTLTLV</sequence>
<keyword evidence="2" id="KW-1133">Transmembrane helix</keyword>
<evidence type="ECO:0000256" key="2">
    <source>
        <dbReference type="SAM" id="Phobius"/>
    </source>
</evidence>
<proteinExistence type="predicted"/>
<gene>
    <name evidence="4" type="ORF">LWI29_018996</name>
</gene>
<dbReference type="GO" id="GO:0005886">
    <property type="term" value="C:plasma membrane"/>
    <property type="evidence" value="ECO:0007669"/>
    <property type="project" value="TreeGrafter"/>
</dbReference>
<feature type="domain" description="P-type ATPase A" evidence="3">
    <location>
        <begin position="49"/>
        <end position="105"/>
    </location>
</feature>
<keyword evidence="2" id="KW-0472">Membrane</keyword>
<dbReference type="Pfam" id="PF00122">
    <property type="entry name" value="E1-E2_ATPase"/>
    <property type="match status" value="1"/>
</dbReference>
<reference evidence="4" key="1">
    <citation type="journal article" date="2022" name="Plant J.">
        <title>Strategies of tolerance reflected in two North American maple genomes.</title>
        <authorList>
            <person name="McEvoy S.L."/>
            <person name="Sezen U.U."/>
            <person name="Trouern-Trend A."/>
            <person name="McMahon S.M."/>
            <person name="Schaberg P.G."/>
            <person name="Yang J."/>
            <person name="Wegrzyn J.L."/>
            <person name="Swenson N.G."/>
        </authorList>
    </citation>
    <scope>NUCLEOTIDE SEQUENCE</scope>
    <source>
        <strain evidence="4">NS2018</strain>
    </source>
</reference>
<feature type="transmembrane region" description="Helical" evidence="2">
    <location>
        <begin position="13"/>
        <end position="36"/>
    </location>
</feature>
<dbReference type="SUPFAM" id="SSF81665">
    <property type="entry name" value="Calcium ATPase, transmembrane domain M"/>
    <property type="match status" value="1"/>
</dbReference>
<dbReference type="InterPro" id="IPR059000">
    <property type="entry name" value="ATPase_P-type_domA"/>
</dbReference>
<dbReference type="InterPro" id="IPR023298">
    <property type="entry name" value="ATPase_P-typ_TM_dom_sf"/>
</dbReference>
<organism evidence="4 5">
    <name type="scientific">Acer saccharum</name>
    <name type="common">Sugar maple</name>
    <dbReference type="NCBI Taxonomy" id="4024"/>
    <lineage>
        <taxon>Eukaryota</taxon>
        <taxon>Viridiplantae</taxon>
        <taxon>Streptophyta</taxon>
        <taxon>Embryophyta</taxon>
        <taxon>Tracheophyta</taxon>
        <taxon>Spermatophyta</taxon>
        <taxon>Magnoliopsida</taxon>
        <taxon>eudicotyledons</taxon>
        <taxon>Gunneridae</taxon>
        <taxon>Pentapetalae</taxon>
        <taxon>rosids</taxon>
        <taxon>malvids</taxon>
        <taxon>Sapindales</taxon>
        <taxon>Sapindaceae</taxon>
        <taxon>Hippocastanoideae</taxon>
        <taxon>Acereae</taxon>
        <taxon>Acer</taxon>
    </lineage>
</organism>
<name>A0AA39T6J1_ACESA</name>
<evidence type="ECO:0000256" key="1">
    <source>
        <dbReference type="ARBA" id="ARBA00022842"/>
    </source>
</evidence>
<dbReference type="GO" id="GO:0005388">
    <property type="term" value="F:P-type calcium transporter activity"/>
    <property type="evidence" value="ECO:0007669"/>
    <property type="project" value="TreeGrafter"/>
</dbReference>
<dbReference type="AlphaFoldDB" id="A0AA39T6J1"/>
<keyword evidence="5" id="KW-1185">Reference proteome</keyword>
<dbReference type="Proteomes" id="UP001168877">
    <property type="component" value="Unassembled WGS sequence"/>
</dbReference>
<dbReference type="PANTHER" id="PTHR24093">
    <property type="entry name" value="CATION TRANSPORTING ATPASE"/>
    <property type="match status" value="1"/>
</dbReference>
<evidence type="ECO:0000313" key="4">
    <source>
        <dbReference type="EMBL" id="KAK0600855.1"/>
    </source>
</evidence>
<dbReference type="Gene3D" id="2.70.150.10">
    <property type="entry name" value="Calcium-transporting ATPase, cytoplasmic transduction domain A"/>
    <property type="match status" value="1"/>
</dbReference>
<accession>A0AA39T6J1</accession>
<dbReference type="PANTHER" id="PTHR24093:SF509">
    <property type="entry name" value="CALCIUM-TRANSPORTING ATPASE"/>
    <property type="match status" value="1"/>
</dbReference>
<reference evidence="4" key="2">
    <citation type="submission" date="2023-06" db="EMBL/GenBank/DDBJ databases">
        <authorList>
            <person name="Swenson N.G."/>
            <person name="Wegrzyn J.L."/>
            <person name="Mcevoy S.L."/>
        </authorList>
    </citation>
    <scope>NUCLEOTIDE SEQUENCE</scope>
    <source>
        <strain evidence="4">NS2018</strain>
        <tissue evidence="4">Leaf</tissue>
    </source>
</reference>
<keyword evidence="2" id="KW-0812">Transmembrane</keyword>
<keyword evidence="1" id="KW-0460">Magnesium</keyword>
<evidence type="ECO:0000313" key="5">
    <source>
        <dbReference type="Proteomes" id="UP001168877"/>
    </source>
</evidence>
<dbReference type="EMBL" id="JAUESC010000003">
    <property type="protein sequence ID" value="KAK0600855.1"/>
    <property type="molecule type" value="Genomic_DNA"/>
</dbReference>